<evidence type="ECO:0000256" key="2">
    <source>
        <dbReference type="ARBA" id="ARBA00022649"/>
    </source>
</evidence>
<keyword evidence="4" id="KW-0255">Endonuclease</keyword>
<gene>
    <name evidence="8" type="ORF">LFZ25_10270</name>
</gene>
<dbReference type="Proteomes" id="UP000197157">
    <property type="component" value="Chromosome"/>
</dbReference>
<evidence type="ECO:0000256" key="6">
    <source>
        <dbReference type="ARBA" id="ARBA00022884"/>
    </source>
</evidence>
<protein>
    <submittedName>
        <fullName evidence="8">Toxin HicA</fullName>
    </submittedName>
</protein>
<evidence type="ECO:0000256" key="7">
    <source>
        <dbReference type="ARBA" id="ARBA00023016"/>
    </source>
</evidence>
<proteinExistence type="inferred from homology"/>
<dbReference type="Gene3D" id="3.30.920.30">
    <property type="entry name" value="Hypothetical protein"/>
    <property type="match status" value="1"/>
</dbReference>
<organism evidence="8 9">
    <name type="scientific">Salmonella enterica subsp. enterica serovar Macclesfield str. S-1643</name>
    <dbReference type="NCBI Taxonomy" id="1242107"/>
    <lineage>
        <taxon>Bacteria</taxon>
        <taxon>Pseudomonadati</taxon>
        <taxon>Pseudomonadota</taxon>
        <taxon>Gammaproteobacteria</taxon>
        <taxon>Enterobacterales</taxon>
        <taxon>Enterobacteriaceae</taxon>
        <taxon>Salmonella</taxon>
    </lineage>
</organism>
<keyword evidence="5" id="KW-0378">Hydrolase</keyword>
<dbReference type="GO" id="GO:0016787">
    <property type="term" value="F:hydrolase activity"/>
    <property type="evidence" value="ECO:0007669"/>
    <property type="project" value="UniProtKB-KW"/>
</dbReference>
<evidence type="ECO:0000256" key="4">
    <source>
        <dbReference type="ARBA" id="ARBA00022759"/>
    </source>
</evidence>
<name>A0A2C9NYT3_SALET</name>
<keyword evidence="2" id="KW-1277">Toxin-antitoxin system</keyword>
<dbReference type="AlphaFoldDB" id="A0A2C9NYT3"/>
<accession>A0A2C9NYT3</accession>
<dbReference type="GO" id="GO:0003729">
    <property type="term" value="F:mRNA binding"/>
    <property type="evidence" value="ECO:0007669"/>
    <property type="project" value="InterPro"/>
</dbReference>
<keyword evidence="6" id="KW-0694">RNA-binding</keyword>
<comment type="similarity">
    <text evidence="1">Belongs to the HicA mRNA interferase family.</text>
</comment>
<dbReference type="SUPFAM" id="SSF54786">
    <property type="entry name" value="YcfA/nrd intein domain"/>
    <property type="match status" value="1"/>
</dbReference>
<evidence type="ECO:0000313" key="9">
    <source>
        <dbReference type="Proteomes" id="UP000197157"/>
    </source>
</evidence>
<evidence type="ECO:0000256" key="3">
    <source>
        <dbReference type="ARBA" id="ARBA00022722"/>
    </source>
</evidence>
<dbReference type="Pfam" id="PF07927">
    <property type="entry name" value="HicA_toxin"/>
    <property type="match status" value="1"/>
</dbReference>
<evidence type="ECO:0000256" key="5">
    <source>
        <dbReference type="ARBA" id="ARBA00022801"/>
    </source>
</evidence>
<dbReference type="EMBL" id="CP022117">
    <property type="protein sequence ID" value="ASG16309.1"/>
    <property type="molecule type" value="Genomic_DNA"/>
</dbReference>
<sequence length="60" mass="6653">MKSTDLVKEMTAAGCEFKRHNGGSQQVWWSPITGKTFPVLHPKKDLPLGTVKFIKKLAGI</sequence>
<dbReference type="RefSeq" id="WP_079776046.1">
    <property type="nucleotide sequence ID" value="NZ_CP022117.1"/>
</dbReference>
<reference evidence="8 9" key="1">
    <citation type="submission" date="2017-06" db="EMBL/GenBank/DDBJ databases">
        <title>Salmonella reference genomes for public health.</title>
        <authorList>
            <person name="Robertson J."/>
            <person name="Yoshida C."/>
            <person name="Gurnik S."/>
            <person name="Nash J."/>
        </authorList>
    </citation>
    <scope>NUCLEOTIDE SEQUENCE [LARGE SCALE GENOMIC DNA]</scope>
    <source>
        <strain evidence="8 9">S-1643</strain>
    </source>
</reference>
<dbReference type="InterPro" id="IPR038570">
    <property type="entry name" value="HicA_sf"/>
</dbReference>
<keyword evidence="7" id="KW-0346">Stress response</keyword>
<evidence type="ECO:0000256" key="1">
    <source>
        <dbReference type="ARBA" id="ARBA00006620"/>
    </source>
</evidence>
<evidence type="ECO:0000313" key="8">
    <source>
        <dbReference type="EMBL" id="ASG16309.1"/>
    </source>
</evidence>
<keyword evidence="3" id="KW-0540">Nuclease</keyword>
<dbReference type="InterPro" id="IPR012933">
    <property type="entry name" value="HicA_mRNA_interferase"/>
</dbReference>
<dbReference type="GO" id="GO:0004519">
    <property type="term" value="F:endonuclease activity"/>
    <property type="evidence" value="ECO:0007669"/>
    <property type="project" value="UniProtKB-KW"/>
</dbReference>